<comment type="caution">
    <text evidence="8">The sequence shown here is derived from an EMBL/GenBank/DDBJ whole genome shotgun (WGS) entry which is preliminary data.</text>
</comment>
<dbReference type="SUPFAM" id="SSF55874">
    <property type="entry name" value="ATPase domain of HSP90 chaperone/DNA topoisomerase II/histidine kinase"/>
    <property type="match status" value="1"/>
</dbReference>
<dbReference type="GO" id="GO:0004674">
    <property type="term" value="F:protein serine/threonine kinase activity"/>
    <property type="evidence" value="ECO:0007669"/>
    <property type="project" value="UniProtKB-KW"/>
</dbReference>
<protein>
    <submittedName>
        <fullName evidence="8 9">Anti-sigma F factor</fullName>
        <ecNumber evidence="8">2.7.11.1</ecNumber>
    </submittedName>
</protein>
<dbReference type="RefSeq" id="WP_022939700.1">
    <property type="nucleotide sequence ID" value="NZ_BAABZA010000001.1"/>
</dbReference>
<dbReference type="InterPro" id="IPR050267">
    <property type="entry name" value="Anti-sigma-factor_SerPK"/>
</dbReference>
<dbReference type="EMBL" id="QJKH01000013">
    <property type="protein sequence ID" value="PXX76916.1"/>
    <property type="molecule type" value="Genomic_DNA"/>
</dbReference>
<evidence type="ECO:0000256" key="6">
    <source>
        <dbReference type="ARBA" id="ARBA00022969"/>
    </source>
</evidence>
<feature type="domain" description="Histidine kinase/HSP90-like ATPase" evidence="7">
    <location>
        <begin position="34"/>
        <end position="140"/>
    </location>
</feature>
<evidence type="ECO:0000313" key="10">
    <source>
        <dbReference type="Proteomes" id="UP000247612"/>
    </source>
</evidence>
<evidence type="ECO:0000256" key="4">
    <source>
        <dbReference type="ARBA" id="ARBA00022777"/>
    </source>
</evidence>
<keyword evidence="10" id="KW-1185">Reference proteome</keyword>
<organism evidence="8 11">
    <name type="scientific">Dielma fastidiosa</name>
    <dbReference type="NCBI Taxonomy" id="1034346"/>
    <lineage>
        <taxon>Bacteria</taxon>
        <taxon>Bacillati</taxon>
        <taxon>Bacillota</taxon>
        <taxon>Erysipelotrichia</taxon>
        <taxon>Erysipelotrichales</taxon>
        <taxon>Erysipelotrichaceae</taxon>
        <taxon>Dielma</taxon>
    </lineage>
</organism>
<evidence type="ECO:0000313" key="11">
    <source>
        <dbReference type="Proteomes" id="UP001276902"/>
    </source>
</evidence>
<gene>
    <name evidence="8" type="primary">spoIIAB</name>
    <name evidence="9" type="ORF">DES51_113111</name>
    <name evidence="8" type="ORF">MQE39_07960</name>
</gene>
<dbReference type="PANTHER" id="PTHR35526">
    <property type="entry name" value="ANTI-SIGMA-F FACTOR RSBW-RELATED"/>
    <property type="match status" value="1"/>
</dbReference>
<dbReference type="Proteomes" id="UP000247612">
    <property type="component" value="Unassembled WGS sequence"/>
</dbReference>
<reference evidence="8" key="2">
    <citation type="submission" date="2022-03" db="EMBL/GenBank/DDBJ databases">
        <title>First case of bacteraemia caused by Dielma fastidiosa in a patient hospitalised with diverticulitis.</title>
        <authorList>
            <person name="Forman-Ankjaer B."/>
            <person name="Hvid-Jensen F."/>
            <person name="Kobel C.M."/>
            <person name="Greve T."/>
        </authorList>
    </citation>
    <scope>NUCLEOTIDE SEQUENCE</scope>
    <source>
        <strain evidence="8">AUH_DF_2021</strain>
    </source>
</reference>
<dbReference type="InterPro" id="IPR003594">
    <property type="entry name" value="HATPase_dom"/>
</dbReference>
<dbReference type="AlphaFoldDB" id="A0A2V2FL56"/>
<dbReference type="EMBL" id="JALDAW010000011">
    <property type="protein sequence ID" value="MDY5168049.1"/>
    <property type="molecule type" value="Genomic_DNA"/>
</dbReference>
<dbReference type="Proteomes" id="UP001276902">
    <property type="component" value="Unassembled WGS sequence"/>
</dbReference>
<evidence type="ECO:0000313" key="9">
    <source>
        <dbReference type="EMBL" id="PXX76916.1"/>
    </source>
</evidence>
<keyword evidence="2 8" id="KW-0808">Transferase</keyword>
<dbReference type="NCBIfam" id="TIGR01925">
    <property type="entry name" value="spIIAB"/>
    <property type="match status" value="1"/>
</dbReference>
<dbReference type="GO" id="GO:0042174">
    <property type="term" value="P:negative regulation of sporulation resulting in formation of a cellular spore"/>
    <property type="evidence" value="ECO:0007669"/>
    <property type="project" value="InterPro"/>
</dbReference>
<reference evidence="9 10" key="1">
    <citation type="submission" date="2018-05" db="EMBL/GenBank/DDBJ databases">
        <title>Genomic Encyclopedia of Type Strains, Phase IV (KMG-IV): sequencing the most valuable type-strain genomes for metagenomic binning, comparative biology and taxonomic classification.</title>
        <authorList>
            <person name="Goeker M."/>
        </authorList>
    </citation>
    <scope>NUCLEOTIDE SEQUENCE [LARGE SCALE GENOMIC DNA]</scope>
    <source>
        <strain evidence="9 10">JC118</strain>
    </source>
</reference>
<dbReference type="GO" id="GO:0016989">
    <property type="term" value="F:sigma factor antagonist activity"/>
    <property type="evidence" value="ECO:0007669"/>
    <property type="project" value="InterPro"/>
</dbReference>
<dbReference type="STRING" id="1034346.GCA_000313565_03421"/>
<dbReference type="PANTHER" id="PTHR35526:SF3">
    <property type="entry name" value="ANTI-SIGMA-F FACTOR RSBW"/>
    <property type="match status" value="1"/>
</dbReference>
<name>A0A2V2FL56_9FIRM</name>
<dbReference type="InterPro" id="IPR010194">
    <property type="entry name" value="Anti-sigma_F"/>
</dbReference>
<evidence type="ECO:0000256" key="5">
    <source>
        <dbReference type="ARBA" id="ARBA00022840"/>
    </source>
</evidence>
<keyword evidence="1" id="KW-0723">Serine/threonine-protein kinase</keyword>
<dbReference type="SMART" id="SM00387">
    <property type="entry name" value="HATPase_c"/>
    <property type="match status" value="1"/>
</dbReference>
<evidence type="ECO:0000256" key="3">
    <source>
        <dbReference type="ARBA" id="ARBA00022741"/>
    </source>
</evidence>
<dbReference type="GO" id="GO:0005524">
    <property type="term" value="F:ATP binding"/>
    <property type="evidence" value="ECO:0007669"/>
    <property type="project" value="UniProtKB-KW"/>
</dbReference>
<dbReference type="Pfam" id="PF13581">
    <property type="entry name" value="HATPase_c_2"/>
    <property type="match status" value="1"/>
</dbReference>
<dbReference type="EC" id="2.7.11.1" evidence="8"/>
<dbReference type="OrthoDB" id="9768808at2"/>
<dbReference type="GO" id="GO:0030435">
    <property type="term" value="P:sporulation resulting in formation of a cellular spore"/>
    <property type="evidence" value="ECO:0007669"/>
    <property type="project" value="UniProtKB-KW"/>
</dbReference>
<keyword evidence="4" id="KW-0418">Kinase</keyword>
<proteinExistence type="predicted"/>
<keyword evidence="5" id="KW-0067">ATP-binding</keyword>
<evidence type="ECO:0000256" key="1">
    <source>
        <dbReference type="ARBA" id="ARBA00022527"/>
    </source>
</evidence>
<keyword evidence="6" id="KW-0749">Sporulation</keyword>
<accession>A0A2V2FL56</accession>
<dbReference type="InterPro" id="IPR036890">
    <property type="entry name" value="HATPase_C_sf"/>
</dbReference>
<keyword evidence="3" id="KW-0547">Nucleotide-binding</keyword>
<evidence type="ECO:0000256" key="2">
    <source>
        <dbReference type="ARBA" id="ARBA00022679"/>
    </source>
</evidence>
<dbReference type="GeneID" id="94439207"/>
<evidence type="ECO:0000313" key="8">
    <source>
        <dbReference type="EMBL" id="MDY5168049.1"/>
    </source>
</evidence>
<evidence type="ECO:0000259" key="7">
    <source>
        <dbReference type="SMART" id="SM00387"/>
    </source>
</evidence>
<dbReference type="Gene3D" id="3.30.565.10">
    <property type="entry name" value="Histidine kinase-like ATPase, C-terminal domain"/>
    <property type="match status" value="1"/>
</dbReference>
<sequence length="145" mass="15911">MNKMCLTFKSRIENEAFARTSAIAFLMPLNPSVDEVMEIKTIVAEAVTNAIIHGYEGSREGIVKLEIGYEVNSLVTIIVTDKGCGINDIDQCLQPLYTSKSELERSGMGMTIMDTFSDSFDVISTPKEGTTVVIQKQLHKSADNA</sequence>